<organism evidence="2 3">
    <name type="scientific">Aureimonas endophytica</name>
    <dbReference type="NCBI Taxonomy" id="2027858"/>
    <lineage>
        <taxon>Bacteria</taxon>
        <taxon>Pseudomonadati</taxon>
        <taxon>Pseudomonadota</taxon>
        <taxon>Alphaproteobacteria</taxon>
        <taxon>Hyphomicrobiales</taxon>
        <taxon>Aurantimonadaceae</taxon>
        <taxon>Aureimonas</taxon>
    </lineage>
</organism>
<dbReference type="PANTHER" id="PTHR43300:SF11">
    <property type="entry name" value="ACETYLTRANSFERASE RV3034C-RELATED"/>
    <property type="match status" value="1"/>
</dbReference>
<dbReference type="InterPro" id="IPR050179">
    <property type="entry name" value="Trans_hexapeptide_repeat"/>
</dbReference>
<evidence type="ECO:0008006" key="4">
    <source>
        <dbReference type="Google" id="ProtNLM"/>
    </source>
</evidence>
<dbReference type="Pfam" id="PF14602">
    <property type="entry name" value="Hexapep_2"/>
    <property type="match status" value="1"/>
</dbReference>
<evidence type="ECO:0000313" key="3">
    <source>
        <dbReference type="Proteomes" id="UP000644699"/>
    </source>
</evidence>
<dbReference type="SUPFAM" id="SSF51161">
    <property type="entry name" value="Trimeric LpxA-like enzymes"/>
    <property type="match status" value="1"/>
</dbReference>
<name>A0A916ZJU6_9HYPH</name>
<protein>
    <recommendedName>
        <fullName evidence="4">Acyltransferase</fullName>
    </recommendedName>
</protein>
<comment type="similarity">
    <text evidence="1">Belongs to the transferase hexapeptide repeat family.</text>
</comment>
<evidence type="ECO:0000313" key="2">
    <source>
        <dbReference type="EMBL" id="GGE01160.1"/>
    </source>
</evidence>
<dbReference type="CDD" id="cd04647">
    <property type="entry name" value="LbH_MAT_like"/>
    <property type="match status" value="1"/>
</dbReference>
<reference evidence="2" key="1">
    <citation type="journal article" date="2014" name="Int. J. Syst. Evol. Microbiol.">
        <title>Complete genome sequence of Corynebacterium casei LMG S-19264T (=DSM 44701T), isolated from a smear-ripened cheese.</title>
        <authorList>
            <consortium name="US DOE Joint Genome Institute (JGI-PGF)"/>
            <person name="Walter F."/>
            <person name="Albersmeier A."/>
            <person name="Kalinowski J."/>
            <person name="Ruckert C."/>
        </authorList>
    </citation>
    <scope>NUCLEOTIDE SEQUENCE</scope>
    <source>
        <strain evidence="2">CGMCC 1.15367</strain>
    </source>
</reference>
<gene>
    <name evidence="2" type="ORF">GCM10011390_20020</name>
</gene>
<comment type="caution">
    <text evidence="2">The sequence shown here is derived from an EMBL/GenBank/DDBJ whole genome shotgun (WGS) entry which is preliminary data.</text>
</comment>
<proteinExistence type="inferred from homology"/>
<sequence>MVNLNKFLKVRRLLVRGKWLVLTRFWGMDIDPTVEFSLSARFDKTFPKGIHIGPKTYVAFDAAILAHDRTRGYYKHTRIGRNCFIGARSIIMPGITIGDECIVGSGAVVTKDVPSRSIVAGNPATVIKSGIPLKEYGSYESADETRRLFWEQDAANGGAA</sequence>
<keyword evidence="3" id="KW-1185">Reference proteome</keyword>
<dbReference type="Gene3D" id="2.160.10.10">
    <property type="entry name" value="Hexapeptide repeat proteins"/>
    <property type="match status" value="1"/>
</dbReference>
<dbReference type="AlphaFoldDB" id="A0A916ZJU6"/>
<evidence type="ECO:0000256" key="1">
    <source>
        <dbReference type="ARBA" id="ARBA00007274"/>
    </source>
</evidence>
<dbReference type="PANTHER" id="PTHR43300">
    <property type="entry name" value="ACETYLTRANSFERASE"/>
    <property type="match status" value="1"/>
</dbReference>
<accession>A0A916ZJU6</accession>
<reference evidence="2" key="2">
    <citation type="submission" date="2020-09" db="EMBL/GenBank/DDBJ databases">
        <authorList>
            <person name="Sun Q."/>
            <person name="Zhou Y."/>
        </authorList>
    </citation>
    <scope>NUCLEOTIDE SEQUENCE</scope>
    <source>
        <strain evidence="2">CGMCC 1.15367</strain>
    </source>
</reference>
<dbReference type="EMBL" id="BMIQ01000002">
    <property type="protein sequence ID" value="GGE01160.1"/>
    <property type="molecule type" value="Genomic_DNA"/>
</dbReference>
<dbReference type="InterPro" id="IPR011004">
    <property type="entry name" value="Trimer_LpxA-like_sf"/>
</dbReference>
<dbReference type="InterPro" id="IPR001451">
    <property type="entry name" value="Hexapep"/>
</dbReference>
<dbReference type="Proteomes" id="UP000644699">
    <property type="component" value="Unassembled WGS sequence"/>
</dbReference>